<dbReference type="Pfam" id="PF07690">
    <property type="entry name" value="MFS_1"/>
    <property type="match status" value="1"/>
</dbReference>
<feature type="transmembrane region" description="Helical" evidence="7">
    <location>
        <begin position="306"/>
        <end position="327"/>
    </location>
</feature>
<feature type="transmembrane region" description="Helical" evidence="7">
    <location>
        <begin position="77"/>
        <end position="97"/>
    </location>
</feature>
<keyword evidence="3" id="KW-1003">Cell membrane</keyword>
<gene>
    <name evidence="8" type="ORF">GCM10010422_17070</name>
</gene>
<organism evidence="8 9">
    <name type="scientific">Streptomyces graminearus</name>
    <dbReference type="NCBI Taxonomy" id="284030"/>
    <lineage>
        <taxon>Bacteria</taxon>
        <taxon>Bacillati</taxon>
        <taxon>Actinomycetota</taxon>
        <taxon>Actinomycetes</taxon>
        <taxon>Kitasatosporales</taxon>
        <taxon>Streptomycetaceae</taxon>
        <taxon>Streptomyces</taxon>
    </lineage>
</organism>
<keyword evidence="9" id="KW-1185">Reference proteome</keyword>
<keyword evidence="5 7" id="KW-1133">Transmembrane helix</keyword>
<dbReference type="CDD" id="cd06173">
    <property type="entry name" value="MFS_MefA_like"/>
    <property type="match status" value="1"/>
</dbReference>
<evidence type="ECO:0000256" key="3">
    <source>
        <dbReference type="ARBA" id="ARBA00022475"/>
    </source>
</evidence>
<dbReference type="RefSeq" id="WP_346079227.1">
    <property type="nucleotide sequence ID" value="NZ_BAAATL010000007.1"/>
</dbReference>
<comment type="caution">
    <text evidence="8">The sequence shown here is derived from an EMBL/GenBank/DDBJ whole genome shotgun (WGS) entry which is preliminary data.</text>
</comment>
<evidence type="ECO:0000256" key="5">
    <source>
        <dbReference type="ARBA" id="ARBA00022989"/>
    </source>
</evidence>
<dbReference type="PANTHER" id="PTHR23513:SF9">
    <property type="entry name" value="ENTEROBACTIN EXPORTER ENTS"/>
    <property type="match status" value="1"/>
</dbReference>
<accession>A0ABN3KYB0</accession>
<feature type="transmembrane region" description="Helical" evidence="7">
    <location>
        <begin position="45"/>
        <end position="65"/>
    </location>
</feature>
<feature type="transmembrane region" description="Helical" evidence="7">
    <location>
        <begin position="103"/>
        <end position="128"/>
    </location>
</feature>
<dbReference type="InterPro" id="IPR011701">
    <property type="entry name" value="MFS"/>
</dbReference>
<keyword evidence="4 7" id="KW-0812">Transmembrane</keyword>
<evidence type="ECO:0000313" key="9">
    <source>
        <dbReference type="Proteomes" id="UP001501721"/>
    </source>
</evidence>
<dbReference type="SUPFAM" id="SSF103473">
    <property type="entry name" value="MFS general substrate transporter"/>
    <property type="match status" value="1"/>
</dbReference>
<feature type="transmembrane region" description="Helical" evidence="7">
    <location>
        <begin position="175"/>
        <end position="195"/>
    </location>
</feature>
<protein>
    <submittedName>
        <fullName evidence="8">MFS transporter</fullName>
    </submittedName>
</protein>
<reference evidence="8 9" key="1">
    <citation type="journal article" date="2019" name="Int. J. Syst. Evol. Microbiol.">
        <title>The Global Catalogue of Microorganisms (GCM) 10K type strain sequencing project: providing services to taxonomists for standard genome sequencing and annotation.</title>
        <authorList>
            <consortium name="The Broad Institute Genomics Platform"/>
            <consortium name="The Broad Institute Genome Sequencing Center for Infectious Disease"/>
            <person name="Wu L."/>
            <person name="Ma J."/>
        </authorList>
    </citation>
    <scope>NUCLEOTIDE SEQUENCE [LARGE SCALE GENOMIC DNA]</scope>
    <source>
        <strain evidence="8 9">JCM 6923</strain>
    </source>
</reference>
<feature type="transmembrane region" description="Helical" evidence="7">
    <location>
        <begin position="225"/>
        <end position="247"/>
    </location>
</feature>
<proteinExistence type="predicted"/>
<feature type="transmembrane region" description="Helical" evidence="7">
    <location>
        <begin position="12"/>
        <end position="39"/>
    </location>
</feature>
<dbReference type="PANTHER" id="PTHR23513">
    <property type="entry name" value="INTEGRAL MEMBRANE EFFLUX PROTEIN-RELATED"/>
    <property type="match status" value="1"/>
</dbReference>
<evidence type="ECO:0000313" key="8">
    <source>
        <dbReference type="EMBL" id="GAA2474465.1"/>
    </source>
</evidence>
<dbReference type="InterPro" id="IPR036259">
    <property type="entry name" value="MFS_trans_sf"/>
</dbReference>
<dbReference type="EMBL" id="BAAATL010000007">
    <property type="protein sequence ID" value="GAA2474465.1"/>
    <property type="molecule type" value="Genomic_DNA"/>
</dbReference>
<dbReference type="InterPro" id="IPR022324">
    <property type="entry name" value="Bacilysin_exporter_BacE_put"/>
</dbReference>
<evidence type="ECO:0000256" key="1">
    <source>
        <dbReference type="ARBA" id="ARBA00004429"/>
    </source>
</evidence>
<feature type="transmembrane region" description="Helical" evidence="7">
    <location>
        <begin position="149"/>
        <end position="169"/>
    </location>
</feature>
<comment type="subcellular location">
    <subcellularLocation>
        <location evidence="1">Cell inner membrane</location>
        <topology evidence="1">Multi-pass membrane protein</topology>
    </subcellularLocation>
</comment>
<dbReference type="Proteomes" id="UP001501721">
    <property type="component" value="Unassembled WGS sequence"/>
</dbReference>
<evidence type="ECO:0000256" key="7">
    <source>
        <dbReference type="SAM" id="Phobius"/>
    </source>
</evidence>
<feature type="transmembrane region" description="Helical" evidence="7">
    <location>
        <begin position="253"/>
        <end position="276"/>
    </location>
</feature>
<dbReference type="Gene3D" id="1.20.1250.20">
    <property type="entry name" value="MFS general substrate transporter like domains"/>
    <property type="match status" value="1"/>
</dbReference>
<name>A0ABN3KYB0_9ACTN</name>
<sequence>MTAPALYRNQTYVRLWIAYTLSSLGTFASLVSLPLVVMASSGGPLGVGLIGFAGASCMLLALPWAGLLVDRVGWRPVMVRADLVRGIAFGVLTYTVATHQVSVGVVLAVTAVSGALGVPFASATATALRSAVPAVQRPAALSANQSRTALLTLLGPLAGGALYGVSPALPFAVDAVSFLASAALVATLPATTTAAPADRPAARWTDITAGWRFLRRHPFLRNMTLTVLVADFGIQGVIVVLVVTAAASNDALGTGLITACTGAGNLLGAAITLPAVRRARPRTLVLATTWTGALAVSAIAGTDRVLWGALLAGCFCVATPVIGVLTNRTLLDDVPQEILGRVQSVFQTVPRLVASTGPVLAGLLLGVLPTRAVLLLFALPLAALALYGTLSATLDRNDR</sequence>
<evidence type="ECO:0000256" key="4">
    <source>
        <dbReference type="ARBA" id="ARBA00022692"/>
    </source>
</evidence>
<evidence type="ECO:0000256" key="6">
    <source>
        <dbReference type="ARBA" id="ARBA00023136"/>
    </source>
</evidence>
<feature type="transmembrane region" description="Helical" evidence="7">
    <location>
        <begin position="374"/>
        <end position="394"/>
    </location>
</feature>
<keyword evidence="2" id="KW-0813">Transport</keyword>
<keyword evidence="6 7" id="KW-0472">Membrane</keyword>
<dbReference type="PRINTS" id="PR01988">
    <property type="entry name" value="EXPORTERBACE"/>
</dbReference>
<evidence type="ECO:0000256" key="2">
    <source>
        <dbReference type="ARBA" id="ARBA00022448"/>
    </source>
</evidence>